<gene>
    <name evidence="2" type="ordered locus">Pcal_1362</name>
</gene>
<dbReference type="Proteomes" id="UP000001431">
    <property type="component" value="Chromosome"/>
</dbReference>
<evidence type="ECO:0000259" key="1">
    <source>
        <dbReference type="Pfam" id="PF00534"/>
    </source>
</evidence>
<feature type="domain" description="Glycosyl transferase family 1" evidence="1">
    <location>
        <begin position="227"/>
        <end position="376"/>
    </location>
</feature>
<evidence type="ECO:0000313" key="2">
    <source>
        <dbReference type="EMBL" id="ABO08783.1"/>
    </source>
</evidence>
<dbReference type="GO" id="GO:0016757">
    <property type="term" value="F:glycosyltransferase activity"/>
    <property type="evidence" value="ECO:0007669"/>
    <property type="project" value="InterPro"/>
</dbReference>
<dbReference type="PANTHER" id="PTHR45947">
    <property type="entry name" value="SULFOQUINOVOSYL TRANSFERASE SQD2"/>
    <property type="match status" value="1"/>
</dbReference>
<dbReference type="CAZy" id="GT4">
    <property type="family name" value="Glycosyltransferase Family 4"/>
</dbReference>
<dbReference type="RefSeq" id="WP_011850041.1">
    <property type="nucleotide sequence ID" value="NC_009073.1"/>
</dbReference>
<accession>A3MVW6</accession>
<dbReference type="Gene3D" id="3.40.50.2000">
    <property type="entry name" value="Glycogen Phosphorylase B"/>
    <property type="match status" value="2"/>
</dbReference>
<dbReference type="eggNOG" id="arCOG05497">
    <property type="taxonomic scope" value="Archaea"/>
</dbReference>
<protein>
    <submittedName>
        <fullName evidence="2">Glycosyl transferase, group 1</fullName>
    </submittedName>
</protein>
<organism evidence="2 3">
    <name type="scientific">Pyrobaculum calidifontis (strain DSM 21063 / JCM 11548 / VA1)</name>
    <dbReference type="NCBI Taxonomy" id="410359"/>
    <lineage>
        <taxon>Archaea</taxon>
        <taxon>Thermoproteota</taxon>
        <taxon>Thermoprotei</taxon>
        <taxon>Thermoproteales</taxon>
        <taxon>Thermoproteaceae</taxon>
        <taxon>Pyrobaculum</taxon>
    </lineage>
</organism>
<dbReference type="AlphaFoldDB" id="A3MVW6"/>
<dbReference type="KEGG" id="pcl:Pcal_1362"/>
<evidence type="ECO:0000313" key="3">
    <source>
        <dbReference type="Proteomes" id="UP000001431"/>
    </source>
</evidence>
<dbReference type="PANTHER" id="PTHR45947:SF3">
    <property type="entry name" value="SULFOQUINOVOSYL TRANSFERASE SQD2"/>
    <property type="match status" value="1"/>
</dbReference>
<dbReference type="InterPro" id="IPR050194">
    <property type="entry name" value="Glycosyltransferase_grp1"/>
</dbReference>
<keyword evidence="3" id="KW-1185">Reference proteome</keyword>
<dbReference type="InterPro" id="IPR001296">
    <property type="entry name" value="Glyco_trans_1"/>
</dbReference>
<dbReference type="SUPFAM" id="SSF53756">
    <property type="entry name" value="UDP-Glycosyltransferase/glycogen phosphorylase"/>
    <property type="match status" value="1"/>
</dbReference>
<dbReference type="HOGENOM" id="CLU_056884_0_0_2"/>
<name>A3MVW6_PYRCJ</name>
<dbReference type="GeneID" id="4908497"/>
<dbReference type="Pfam" id="PF00534">
    <property type="entry name" value="Glycos_transf_1"/>
    <property type="match status" value="1"/>
</dbReference>
<proteinExistence type="predicted"/>
<reference evidence="2" key="1">
    <citation type="submission" date="2007-02" db="EMBL/GenBank/DDBJ databases">
        <title>Complete sequence of Pyrobaculum calidifontis JCM 11548.</title>
        <authorList>
            <consortium name="US DOE Joint Genome Institute"/>
            <person name="Copeland A."/>
            <person name="Lucas S."/>
            <person name="Lapidus A."/>
            <person name="Barry K."/>
            <person name="Glavina del Rio T."/>
            <person name="Dalin E."/>
            <person name="Tice H."/>
            <person name="Pitluck S."/>
            <person name="Chain P."/>
            <person name="Malfatti S."/>
            <person name="Shin M."/>
            <person name="Vergez L."/>
            <person name="Schmutz J."/>
            <person name="Larimer F."/>
            <person name="Land M."/>
            <person name="Hauser L."/>
            <person name="Kyrpides N."/>
            <person name="Mikhailova N."/>
            <person name="Cozen A.E."/>
            <person name="Fitz-Gibbon S.T."/>
            <person name="House C.H."/>
            <person name="Saltikov C."/>
            <person name="Lowe T.M."/>
            <person name="Richardson P."/>
        </authorList>
    </citation>
    <scope>NUCLEOTIDE SEQUENCE [LARGE SCALE GENOMIC DNA]</scope>
    <source>
        <strain evidence="2">JCM 11548</strain>
    </source>
</reference>
<dbReference type="EMBL" id="CP000561">
    <property type="protein sequence ID" value="ABO08783.1"/>
    <property type="molecule type" value="Genomic_DNA"/>
</dbReference>
<dbReference type="OrthoDB" id="132546at2157"/>
<keyword evidence="2" id="KW-0808">Transferase</keyword>
<sequence>MNIAVVAPETSAWEDEYRAGVILVKALARLGHRAWLVASIFHEGRPAVDPDTVEKSVDGFVEVERDPSGVPAIRVLSARPLLPGGRASLRSFAKVLMSLEERLGLDAVVVLSSFWNGPEEVAKWAAVRRALVEAGETSKRAAFVYVPLYFPRTSRLGPLERTSRAMWASVALPEVLRTADGVVVCCRAEAEELRRAKRIVESAAWVDPDVAEAVATARPLDVEGFDHVVAYVGPLEEERNVKALVKLADRLAGVAAVAVAGAGSWEERLRREAARRRNLLVLGPLSLGELAGLMTKATAAVDFSFYEPAAFRAQEFLYAGVPVAASPGSKAAWYISDGVEGIHLRNPDDVEAAARWVAELARRPEVWEEMKKRARARGEGLVAIATAKAVAKLAEEILTGGSRAP</sequence>